<name>A0A9X1FR07_9FLAO</name>
<evidence type="ECO:0000256" key="1">
    <source>
        <dbReference type="SAM" id="Phobius"/>
    </source>
</evidence>
<reference evidence="2" key="1">
    <citation type="submission" date="2021-07" db="EMBL/GenBank/DDBJ databases">
        <title>Aureisphaera sp. CAU 1614 isolated from sea sediment.</title>
        <authorList>
            <person name="Kim W."/>
        </authorList>
    </citation>
    <scope>NUCLEOTIDE SEQUENCE</scope>
    <source>
        <strain evidence="2">CAU 1614</strain>
    </source>
</reference>
<comment type="caution">
    <text evidence="2">The sequence shown here is derived from an EMBL/GenBank/DDBJ whole genome shotgun (WGS) entry which is preliminary data.</text>
</comment>
<dbReference type="EMBL" id="JAHWDP010000007">
    <property type="protein sequence ID" value="MBW2938970.1"/>
    <property type="molecule type" value="Genomic_DNA"/>
</dbReference>
<feature type="transmembrane region" description="Helical" evidence="1">
    <location>
        <begin position="9"/>
        <end position="31"/>
    </location>
</feature>
<feature type="transmembrane region" description="Helical" evidence="1">
    <location>
        <begin position="85"/>
        <end position="104"/>
    </location>
</feature>
<sequence>MTTTNKPSAVFWIIAVIAVIWNGLGAMAYVAQQSITQEELDMLPEAESALYNDIPVWATSAFAIAVWAGLLGSLLLIFRKKWAKPVFLVSLVGILVQMVYNLFLSGAMDVYGPGGMIMPIMVVVIGFFLVWYSNKAIAKGWLK</sequence>
<accession>A0A9X1FR07</accession>
<keyword evidence="1" id="KW-0812">Transmembrane</keyword>
<protein>
    <recommendedName>
        <fullName evidence="4">Sugar transporter</fullName>
    </recommendedName>
</protein>
<gene>
    <name evidence="2" type="ORF">KXJ69_12710</name>
</gene>
<dbReference type="AlphaFoldDB" id="A0A9X1FR07"/>
<organism evidence="2 3">
    <name type="scientific">Halomarinibacterium sedimenti</name>
    <dbReference type="NCBI Taxonomy" id="2857106"/>
    <lineage>
        <taxon>Bacteria</taxon>
        <taxon>Pseudomonadati</taxon>
        <taxon>Bacteroidota</taxon>
        <taxon>Flavobacteriia</taxon>
        <taxon>Flavobacteriales</taxon>
        <taxon>Flavobacteriaceae</taxon>
        <taxon>Halomarinibacterium</taxon>
    </lineage>
</organism>
<evidence type="ECO:0008006" key="4">
    <source>
        <dbReference type="Google" id="ProtNLM"/>
    </source>
</evidence>
<keyword evidence="1" id="KW-1133">Transmembrane helix</keyword>
<evidence type="ECO:0000313" key="2">
    <source>
        <dbReference type="EMBL" id="MBW2938970.1"/>
    </source>
</evidence>
<proteinExistence type="predicted"/>
<feature type="transmembrane region" description="Helical" evidence="1">
    <location>
        <begin position="110"/>
        <end position="133"/>
    </location>
</feature>
<keyword evidence="1" id="KW-0472">Membrane</keyword>
<keyword evidence="3" id="KW-1185">Reference proteome</keyword>
<dbReference type="Proteomes" id="UP001138686">
    <property type="component" value="Unassembled WGS sequence"/>
</dbReference>
<feature type="transmembrane region" description="Helical" evidence="1">
    <location>
        <begin position="54"/>
        <end position="78"/>
    </location>
</feature>
<dbReference type="RefSeq" id="WP_219053500.1">
    <property type="nucleotide sequence ID" value="NZ_JAHWDP010000007.1"/>
</dbReference>
<evidence type="ECO:0000313" key="3">
    <source>
        <dbReference type="Proteomes" id="UP001138686"/>
    </source>
</evidence>